<feature type="transmembrane region" description="Helical" evidence="5">
    <location>
        <begin position="400"/>
        <end position="420"/>
    </location>
</feature>
<feature type="domain" description="Peptidase S8/S53" evidence="6">
    <location>
        <begin position="104"/>
        <end position="333"/>
    </location>
</feature>
<evidence type="ECO:0000256" key="3">
    <source>
        <dbReference type="ARBA" id="ARBA00022801"/>
    </source>
</evidence>
<organism evidence="7">
    <name type="scientific">marine sediment metagenome</name>
    <dbReference type="NCBI Taxonomy" id="412755"/>
    <lineage>
        <taxon>unclassified sequences</taxon>
        <taxon>metagenomes</taxon>
        <taxon>ecological metagenomes</taxon>
    </lineage>
</organism>
<comment type="caution">
    <text evidence="7">The sequence shown here is derived from an EMBL/GenBank/DDBJ whole genome shotgun (WGS) entry which is preliminary data.</text>
</comment>
<dbReference type="PRINTS" id="PR00723">
    <property type="entry name" value="SUBTILISIN"/>
</dbReference>
<dbReference type="InterPro" id="IPR000209">
    <property type="entry name" value="Peptidase_S8/S53_dom"/>
</dbReference>
<dbReference type="GO" id="GO:0006508">
    <property type="term" value="P:proteolysis"/>
    <property type="evidence" value="ECO:0007669"/>
    <property type="project" value="UniProtKB-KW"/>
</dbReference>
<dbReference type="GO" id="GO:0004252">
    <property type="term" value="F:serine-type endopeptidase activity"/>
    <property type="evidence" value="ECO:0007669"/>
    <property type="project" value="InterPro"/>
</dbReference>
<dbReference type="PROSITE" id="PS51892">
    <property type="entry name" value="SUBTILASE"/>
    <property type="match status" value="1"/>
</dbReference>
<comment type="similarity">
    <text evidence="1">Belongs to the peptidase S8 family.</text>
</comment>
<dbReference type="SUPFAM" id="SSF52743">
    <property type="entry name" value="Subtilisin-like"/>
    <property type="match status" value="1"/>
</dbReference>
<evidence type="ECO:0000256" key="5">
    <source>
        <dbReference type="SAM" id="Phobius"/>
    </source>
</evidence>
<dbReference type="AlphaFoldDB" id="X1RW35"/>
<dbReference type="InterPro" id="IPR050131">
    <property type="entry name" value="Peptidase_S8_subtilisin-like"/>
</dbReference>
<evidence type="ECO:0000256" key="4">
    <source>
        <dbReference type="ARBA" id="ARBA00022825"/>
    </source>
</evidence>
<keyword evidence="5" id="KW-1133">Transmembrane helix</keyword>
<dbReference type="InterPro" id="IPR036852">
    <property type="entry name" value="Peptidase_S8/S53_dom_sf"/>
</dbReference>
<dbReference type="Gene3D" id="3.40.50.200">
    <property type="entry name" value="Peptidase S8/S53 domain"/>
    <property type="match status" value="1"/>
</dbReference>
<evidence type="ECO:0000313" key="7">
    <source>
        <dbReference type="EMBL" id="GAI59709.1"/>
    </source>
</evidence>
<dbReference type="Pfam" id="PF00082">
    <property type="entry name" value="Peptidase_S8"/>
    <property type="match status" value="1"/>
</dbReference>
<evidence type="ECO:0000259" key="6">
    <source>
        <dbReference type="Pfam" id="PF00082"/>
    </source>
</evidence>
<dbReference type="EMBL" id="BARW01001417">
    <property type="protein sequence ID" value="GAI59709.1"/>
    <property type="molecule type" value="Genomic_DNA"/>
</dbReference>
<keyword evidence="5" id="KW-0812">Transmembrane</keyword>
<proteinExistence type="inferred from homology"/>
<keyword evidence="5" id="KW-0472">Membrane</keyword>
<evidence type="ECO:0000256" key="1">
    <source>
        <dbReference type="ARBA" id="ARBA00011073"/>
    </source>
</evidence>
<dbReference type="PANTHER" id="PTHR43806">
    <property type="entry name" value="PEPTIDASE S8"/>
    <property type="match status" value="1"/>
</dbReference>
<gene>
    <name evidence="7" type="ORF">S12H4_04547</name>
</gene>
<dbReference type="InterPro" id="IPR015500">
    <property type="entry name" value="Peptidase_S8_subtilisin-rel"/>
</dbReference>
<name>X1RW35_9ZZZZ</name>
<sequence length="428" mass="45353">MRYSIKGATGQEVEATGGRKVKGTKRLGMVFADLTREQASRLEARGAVVRKVERVQPGVVPAIAPPVVTPPTPIEALPLFTPAELKDALELELVRGLTSPQPYGEGFNVAVIGSGIRGTHELIKGRVVYKKNYTSDPAGDSFDHDTGVTSIILTMAPLCNILDMKVLDDNGEGTDESVVLAIDDICDMHDTEHEYAPLVINMSLGTVDTGDPDEPLRVACREAINRNILIFAAAGNSGPYPGSIFSPACERHVFAVGSVNPETGDVSNFSGRGPTMEGLIKPDALMYGEHIVVASSSSDRATVPKSGTSFSTPFLAGFAIMCRQGASIMWGESPGEPEEVTPKLKEEFWPAADLIESHLQVACIKPEGAPAGKCNDCGYGLPYAPLALEKMGLVRPAIDVSGVIGALIPLMVIGMLGMVMGSMTKGFK</sequence>
<keyword evidence="2" id="KW-0645">Protease</keyword>
<keyword evidence="4" id="KW-0720">Serine protease</keyword>
<evidence type="ECO:0000256" key="2">
    <source>
        <dbReference type="ARBA" id="ARBA00022670"/>
    </source>
</evidence>
<protein>
    <recommendedName>
        <fullName evidence="6">Peptidase S8/S53 domain-containing protein</fullName>
    </recommendedName>
</protein>
<reference evidence="7" key="1">
    <citation type="journal article" date="2014" name="Front. Microbiol.">
        <title>High frequency of phylogenetically diverse reductive dehalogenase-homologous genes in deep subseafloor sedimentary metagenomes.</title>
        <authorList>
            <person name="Kawai M."/>
            <person name="Futagami T."/>
            <person name="Toyoda A."/>
            <person name="Takaki Y."/>
            <person name="Nishi S."/>
            <person name="Hori S."/>
            <person name="Arai W."/>
            <person name="Tsubouchi T."/>
            <person name="Morono Y."/>
            <person name="Uchiyama I."/>
            <person name="Ito T."/>
            <person name="Fujiyama A."/>
            <person name="Inagaki F."/>
            <person name="Takami H."/>
        </authorList>
    </citation>
    <scope>NUCLEOTIDE SEQUENCE</scope>
    <source>
        <strain evidence="7">Expedition CK06-06</strain>
    </source>
</reference>
<dbReference type="PANTHER" id="PTHR43806:SF11">
    <property type="entry name" value="CEREVISIN-RELATED"/>
    <property type="match status" value="1"/>
</dbReference>
<accession>X1RW35</accession>
<keyword evidence="3" id="KW-0378">Hydrolase</keyword>